<keyword evidence="4 10" id="KW-0547">Nucleotide-binding</keyword>
<dbReference type="Pfam" id="PF03485">
    <property type="entry name" value="Arg_tRNA_synt_N"/>
    <property type="match status" value="1"/>
</dbReference>
<dbReference type="NCBIfam" id="TIGR00456">
    <property type="entry name" value="argS"/>
    <property type="match status" value="1"/>
</dbReference>
<dbReference type="Gene3D" id="1.10.730.10">
    <property type="entry name" value="Isoleucyl-tRNA Synthetase, Domain 1"/>
    <property type="match status" value="1"/>
</dbReference>
<dbReference type="GO" id="GO:0005524">
    <property type="term" value="F:ATP binding"/>
    <property type="evidence" value="ECO:0007669"/>
    <property type="project" value="UniProtKB-KW"/>
</dbReference>
<dbReference type="SMART" id="SM01016">
    <property type="entry name" value="Arg_tRNA_synt_N"/>
    <property type="match status" value="1"/>
</dbReference>
<feature type="domain" description="DALR anticodon binding" evidence="11">
    <location>
        <begin position="442"/>
        <end position="553"/>
    </location>
</feature>
<keyword evidence="3 10" id="KW-0436">Ligase</keyword>
<dbReference type="GO" id="GO:0005737">
    <property type="term" value="C:cytoplasm"/>
    <property type="evidence" value="ECO:0007669"/>
    <property type="project" value="UniProtKB-UniRule"/>
</dbReference>
<gene>
    <name evidence="13" type="primary">argS</name>
    <name evidence="13" type="ORF">EOT04_02415</name>
</gene>
<evidence type="ECO:0000256" key="1">
    <source>
        <dbReference type="ARBA" id="ARBA00005594"/>
    </source>
</evidence>
<comment type="catalytic activity">
    <reaction evidence="8">
        <text>tRNA(Arg) + L-arginine + ATP = L-arginyl-tRNA(Arg) + AMP + diphosphate</text>
        <dbReference type="Rhea" id="RHEA:20301"/>
        <dbReference type="Rhea" id="RHEA-COMP:9658"/>
        <dbReference type="Rhea" id="RHEA-COMP:9673"/>
        <dbReference type="ChEBI" id="CHEBI:30616"/>
        <dbReference type="ChEBI" id="CHEBI:32682"/>
        <dbReference type="ChEBI" id="CHEBI:33019"/>
        <dbReference type="ChEBI" id="CHEBI:78442"/>
        <dbReference type="ChEBI" id="CHEBI:78513"/>
        <dbReference type="ChEBI" id="CHEBI:456215"/>
        <dbReference type="EC" id="6.1.1.19"/>
    </reaction>
</comment>
<dbReference type="Proteomes" id="UP000289269">
    <property type="component" value="Unassembled WGS sequence"/>
</dbReference>
<dbReference type="EMBL" id="SCKW01000023">
    <property type="protein sequence ID" value="RWZ78997.1"/>
    <property type="molecule type" value="Genomic_DNA"/>
</dbReference>
<dbReference type="PANTHER" id="PTHR11956">
    <property type="entry name" value="ARGINYL-TRNA SYNTHETASE"/>
    <property type="match status" value="1"/>
</dbReference>
<dbReference type="InterPro" id="IPR036695">
    <property type="entry name" value="Arg-tRNA-synth_N_sf"/>
</dbReference>
<dbReference type="Pfam" id="PF00750">
    <property type="entry name" value="tRNA-synt_1d"/>
    <property type="match status" value="1"/>
</dbReference>
<evidence type="ECO:0000259" key="11">
    <source>
        <dbReference type="SMART" id="SM00836"/>
    </source>
</evidence>
<dbReference type="InterPro" id="IPR005148">
    <property type="entry name" value="Arg-tRNA-synth_N"/>
</dbReference>
<dbReference type="Gene3D" id="3.40.50.620">
    <property type="entry name" value="HUPs"/>
    <property type="match status" value="1"/>
</dbReference>
<comment type="caution">
    <text evidence="13">The sequence shown here is derived from an EMBL/GenBank/DDBJ whole genome shotgun (WGS) entry which is preliminary data.</text>
</comment>
<feature type="domain" description="Arginyl tRNA synthetase N-terminal" evidence="12">
    <location>
        <begin position="4"/>
        <end position="85"/>
    </location>
</feature>
<dbReference type="GO" id="GO:0006420">
    <property type="term" value="P:arginyl-tRNA aminoacylation"/>
    <property type="evidence" value="ECO:0007669"/>
    <property type="project" value="UniProtKB-UniRule"/>
</dbReference>
<dbReference type="Gene3D" id="3.30.1360.70">
    <property type="entry name" value="Arginyl tRNA synthetase N-terminal domain"/>
    <property type="match status" value="1"/>
</dbReference>
<dbReference type="SUPFAM" id="SSF47323">
    <property type="entry name" value="Anticodon-binding domain of a subclass of class I aminoacyl-tRNA synthetases"/>
    <property type="match status" value="1"/>
</dbReference>
<name>A0A4Q0AIU8_9BACT</name>
<dbReference type="GO" id="GO:0004814">
    <property type="term" value="F:arginine-tRNA ligase activity"/>
    <property type="evidence" value="ECO:0007669"/>
    <property type="project" value="UniProtKB-UniRule"/>
</dbReference>
<evidence type="ECO:0000256" key="3">
    <source>
        <dbReference type="ARBA" id="ARBA00022598"/>
    </source>
</evidence>
<evidence type="ECO:0000313" key="13">
    <source>
        <dbReference type="EMBL" id="RWZ78997.1"/>
    </source>
</evidence>
<keyword evidence="5 10" id="KW-0067">ATP-binding</keyword>
<dbReference type="InterPro" id="IPR001278">
    <property type="entry name" value="Arg-tRNA-ligase"/>
</dbReference>
<dbReference type="InterPro" id="IPR035684">
    <property type="entry name" value="ArgRS_core"/>
</dbReference>
<dbReference type="SUPFAM" id="SSF52374">
    <property type="entry name" value="Nucleotidylyl transferase"/>
    <property type="match status" value="1"/>
</dbReference>
<protein>
    <recommendedName>
        <fullName evidence="2 9">Arginine--tRNA ligase</fullName>
        <ecNumber evidence="2 9">6.1.1.19</ecNumber>
    </recommendedName>
</protein>
<organism evidence="13 14">
    <name type="scientific">Candidatus Chaera renei</name>
    <dbReference type="NCBI Taxonomy" id="2506947"/>
    <lineage>
        <taxon>Bacteria</taxon>
        <taxon>Candidatus Saccharimonadota</taxon>
        <taxon>Candidatus Saccharimonadia</taxon>
        <taxon>Candidatus Saccharimonadales</taxon>
        <taxon>Candidatus Saccharimonadaceae</taxon>
        <taxon>Candidatus Chaera</taxon>
    </lineage>
</organism>
<dbReference type="PANTHER" id="PTHR11956:SF5">
    <property type="entry name" value="ARGININE--TRNA LIGASE, CYTOPLASMIC"/>
    <property type="match status" value="1"/>
</dbReference>
<evidence type="ECO:0000256" key="7">
    <source>
        <dbReference type="ARBA" id="ARBA00023146"/>
    </source>
</evidence>
<proteinExistence type="inferred from homology"/>
<dbReference type="Pfam" id="PF05746">
    <property type="entry name" value="DALR_1"/>
    <property type="match status" value="1"/>
</dbReference>
<dbReference type="PRINTS" id="PR01038">
    <property type="entry name" value="TRNASYNTHARG"/>
</dbReference>
<evidence type="ECO:0000256" key="4">
    <source>
        <dbReference type="ARBA" id="ARBA00022741"/>
    </source>
</evidence>
<evidence type="ECO:0000259" key="12">
    <source>
        <dbReference type="SMART" id="SM01016"/>
    </source>
</evidence>
<evidence type="ECO:0000313" key="14">
    <source>
        <dbReference type="Proteomes" id="UP000289269"/>
    </source>
</evidence>
<dbReference type="InterPro" id="IPR014729">
    <property type="entry name" value="Rossmann-like_a/b/a_fold"/>
</dbReference>
<dbReference type="SMART" id="SM00836">
    <property type="entry name" value="DALR_1"/>
    <property type="match status" value="1"/>
</dbReference>
<evidence type="ECO:0000256" key="5">
    <source>
        <dbReference type="ARBA" id="ARBA00022840"/>
    </source>
</evidence>
<evidence type="ECO:0000256" key="10">
    <source>
        <dbReference type="RuleBase" id="RU363038"/>
    </source>
</evidence>
<evidence type="ECO:0000256" key="6">
    <source>
        <dbReference type="ARBA" id="ARBA00022917"/>
    </source>
</evidence>
<keyword evidence="7 10" id="KW-0030">Aminoacyl-tRNA synthetase</keyword>
<reference evidence="13" key="1">
    <citation type="submission" date="2019-01" db="EMBL/GenBank/DDBJ databases">
        <title>Genomic signatures and co-occurrence patterns of the ultra-small Saccharimodia (Patescibacteria phylum) suggest a symbiotic lifestyle.</title>
        <authorList>
            <person name="Lemos L."/>
            <person name="Medeiros J."/>
            <person name="Andreote F."/>
            <person name="Fernandes G."/>
            <person name="Varani A."/>
            <person name="Oliveira G."/>
            <person name="Pylro V."/>
        </authorList>
    </citation>
    <scope>NUCLEOTIDE SEQUENCE [LARGE SCALE GENOMIC DNA]</scope>
    <source>
        <strain evidence="13">AMD01</strain>
    </source>
</reference>
<dbReference type="InterPro" id="IPR008909">
    <property type="entry name" value="DALR_anticod-bd"/>
</dbReference>
<dbReference type="InterPro" id="IPR009080">
    <property type="entry name" value="tRNAsynth_Ia_anticodon-bd"/>
</dbReference>
<comment type="similarity">
    <text evidence="1 10">Belongs to the class-I aminoacyl-tRNA synthetase family.</text>
</comment>
<dbReference type="EC" id="6.1.1.19" evidence="2 9"/>
<dbReference type="SUPFAM" id="SSF55190">
    <property type="entry name" value="Arginyl-tRNA synthetase (ArgRS), N-terminal 'additional' domain"/>
    <property type="match status" value="1"/>
</dbReference>
<accession>A0A4Q0AIU8</accession>
<dbReference type="AlphaFoldDB" id="A0A4Q0AIU8"/>
<evidence type="ECO:0000256" key="8">
    <source>
        <dbReference type="ARBA" id="ARBA00049339"/>
    </source>
</evidence>
<evidence type="ECO:0000256" key="9">
    <source>
        <dbReference type="NCBIfam" id="TIGR00456"/>
    </source>
</evidence>
<keyword evidence="14" id="KW-1185">Reference proteome</keyword>
<sequence length="553" mass="60676">MTNRQLIELLNGIGRSVAGDSGISAEVSRPAAGFGDFSTNLALQLAPRLGRPPRQLAEEIARRLSGEPELSQVQVAGPGFINLTLSDASLLKGLETATAKAAAGESETVVIETYNMNPFKDLHIGHAYNCVVADTLANLLEAAGRRVHRVSYHGDVGAHVGKSMWSLLKFIEGKPERLQEVDPKRRGQFMGKMYAEGAAAYRQDPAATAAIDKLAGLSFDPGADPLFQRVYQTCLNWSFDYIENTVARLGGVRAEKRYLESQANSVGVATVKRHLGRVFRQSEGAVVFDKQRSGLHTEVFISRDGRGLYAARDLGLIELKQRDFHPNKSLIVTGDEQRNYFKVVIKAAEAAMPELKGVTVNIPTGLVKLTSGKMSSRTGEVLNIEWLFDQLDQATRRQGAEPSEQTIVGALRYAMLKVRIGSDVVFDVNGSVSVEGNSGPYLQYAHARARSILSKAGPRAAARPPESLDKAERLLARKLSEFDEVLNQAAEEMMPHGVAAYLYELAQEFNRFYEKCRVIGDPRSPGRLWLVERYAETLRRGLAVLGIPSPDRL</sequence>
<keyword evidence="6 10" id="KW-0648">Protein biosynthesis</keyword>
<evidence type="ECO:0000256" key="2">
    <source>
        <dbReference type="ARBA" id="ARBA00012837"/>
    </source>
</evidence>